<proteinExistence type="predicted"/>
<feature type="region of interest" description="Disordered" evidence="1">
    <location>
        <begin position="90"/>
        <end position="127"/>
    </location>
</feature>
<dbReference type="Proteomes" id="UP000076532">
    <property type="component" value="Unassembled WGS sequence"/>
</dbReference>
<gene>
    <name evidence="3" type="ORF">FIBSPDRAFT_851397</name>
</gene>
<dbReference type="EMBL" id="KV417497">
    <property type="protein sequence ID" value="KZP29793.1"/>
    <property type="molecule type" value="Genomic_DNA"/>
</dbReference>
<feature type="domain" description="DUF8191" evidence="2">
    <location>
        <begin position="1"/>
        <end position="78"/>
    </location>
</feature>
<dbReference type="Pfam" id="PF26609">
    <property type="entry name" value="DUF8191"/>
    <property type="match status" value="1"/>
</dbReference>
<feature type="compositionally biased region" description="Acidic residues" evidence="1">
    <location>
        <begin position="104"/>
        <end position="113"/>
    </location>
</feature>
<dbReference type="AlphaFoldDB" id="A0A166SSZ7"/>
<keyword evidence="4" id="KW-1185">Reference proteome</keyword>
<feature type="compositionally biased region" description="Polar residues" evidence="1">
    <location>
        <begin position="216"/>
        <end position="227"/>
    </location>
</feature>
<name>A0A166SSZ7_9AGAM</name>
<feature type="compositionally biased region" description="Acidic residues" evidence="1">
    <location>
        <begin position="233"/>
        <end position="250"/>
    </location>
</feature>
<evidence type="ECO:0000256" key="1">
    <source>
        <dbReference type="SAM" id="MobiDB-lite"/>
    </source>
</evidence>
<evidence type="ECO:0000313" key="4">
    <source>
        <dbReference type="Proteomes" id="UP000076532"/>
    </source>
</evidence>
<accession>A0A166SSZ7</accession>
<sequence length="275" mass="31057">MCETFNLEFKNETGIIAWADCGLFESMSGPAMRKGHLWKIYLGRRIQLNDDDLDGSEFIEDLLEDAVLFPLRSSRSSRVQERWETVQESAGLWATRPMANPHEDTDEDSDEPDCGGSDEVSETEWDAHQEEMDDALDGDSVPFLWNGNPAICTEEYEAEVYPDMDMDEDSESDFDPTNPDKEFFDDDDMVEEAPDDAVRDVAPRVEVEVEAHNPVQDGSETMVSDVTLSDSDAASDFDSDEELSGDEAAQEEMHVWAKEGWPILLRSTFKNQSIE</sequence>
<organism evidence="3 4">
    <name type="scientific">Athelia psychrophila</name>
    <dbReference type="NCBI Taxonomy" id="1759441"/>
    <lineage>
        <taxon>Eukaryota</taxon>
        <taxon>Fungi</taxon>
        <taxon>Dikarya</taxon>
        <taxon>Basidiomycota</taxon>
        <taxon>Agaricomycotina</taxon>
        <taxon>Agaricomycetes</taxon>
        <taxon>Agaricomycetidae</taxon>
        <taxon>Atheliales</taxon>
        <taxon>Atheliaceae</taxon>
        <taxon>Athelia</taxon>
    </lineage>
</organism>
<protein>
    <recommendedName>
        <fullName evidence="2">DUF8191 domain-containing protein</fullName>
    </recommendedName>
</protein>
<reference evidence="3 4" key="1">
    <citation type="journal article" date="2016" name="Mol. Biol. Evol.">
        <title>Comparative Genomics of Early-Diverging Mushroom-Forming Fungi Provides Insights into the Origins of Lignocellulose Decay Capabilities.</title>
        <authorList>
            <person name="Nagy L.G."/>
            <person name="Riley R."/>
            <person name="Tritt A."/>
            <person name="Adam C."/>
            <person name="Daum C."/>
            <person name="Floudas D."/>
            <person name="Sun H."/>
            <person name="Yadav J.S."/>
            <person name="Pangilinan J."/>
            <person name="Larsson K.H."/>
            <person name="Matsuura K."/>
            <person name="Barry K."/>
            <person name="Labutti K."/>
            <person name="Kuo R."/>
            <person name="Ohm R.A."/>
            <person name="Bhattacharya S.S."/>
            <person name="Shirouzu T."/>
            <person name="Yoshinaga Y."/>
            <person name="Martin F.M."/>
            <person name="Grigoriev I.V."/>
            <person name="Hibbett D.S."/>
        </authorList>
    </citation>
    <scope>NUCLEOTIDE SEQUENCE [LARGE SCALE GENOMIC DNA]</scope>
    <source>
        <strain evidence="3 4">CBS 109695</strain>
    </source>
</reference>
<feature type="region of interest" description="Disordered" evidence="1">
    <location>
        <begin position="165"/>
        <end position="186"/>
    </location>
</feature>
<dbReference type="OrthoDB" id="3063271at2759"/>
<evidence type="ECO:0000313" key="3">
    <source>
        <dbReference type="EMBL" id="KZP29793.1"/>
    </source>
</evidence>
<feature type="region of interest" description="Disordered" evidence="1">
    <location>
        <begin position="211"/>
        <end position="250"/>
    </location>
</feature>
<dbReference type="InterPro" id="IPR058504">
    <property type="entry name" value="DUF8191"/>
</dbReference>
<feature type="compositionally biased region" description="Acidic residues" evidence="1">
    <location>
        <begin position="165"/>
        <end position="174"/>
    </location>
</feature>
<evidence type="ECO:0000259" key="2">
    <source>
        <dbReference type="Pfam" id="PF26609"/>
    </source>
</evidence>